<dbReference type="GO" id="GO:0009036">
    <property type="term" value="F:type II site-specific deoxyribonuclease activity"/>
    <property type="evidence" value="ECO:0007669"/>
    <property type="project" value="InterPro"/>
</dbReference>
<keyword evidence="1" id="KW-0540">Nuclease</keyword>
<evidence type="ECO:0000313" key="2">
    <source>
        <dbReference type="Proteomes" id="UP000198916"/>
    </source>
</evidence>
<dbReference type="AlphaFoldDB" id="A0A1H7UAZ7"/>
<dbReference type="InterPro" id="IPR019068">
    <property type="entry name" value="Restrct_endonuc_II_MjaI"/>
</dbReference>
<dbReference type="EMBL" id="FNZR01000014">
    <property type="protein sequence ID" value="SEL93855.1"/>
    <property type="molecule type" value="Genomic_DNA"/>
</dbReference>
<evidence type="ECO:0000313" key="1">
    <source>
        <dbReference type="EMBL" id="SEL93855.1"/>
    </source>
</evidence>
<accession>A0A1H7UAZ7</accession>
<keyword evidence="2" id="KW-1185">Reference proteome</keyword>
<keyword evidence="1" id="KW-0255">Endonuclease</keyword>
<protein>
    <submittedName>
        <fullName evidence="1">MjaI restriction endonuclease</fullName>
    </submittedName>
</protein>
<organism evidence="1 2">
    <name type="scientific">Parapedobacter koreensis</name>
    <dbReference type="NCBI Taxonomy" id="332977"/>
    <lineage>
        <taxon>Bacteria</taxon>
        <taxon>Pseudomonadati</taxon>
        <taxon>Bacteroidota</taxon>
        <taxon>Sphingobacteriia</taxon>
        <taxon>Sphingobacteriales</taxon>
        <taxon>Sphingobacteriaceae</taxon>
        <taxon>Parapedobacter</taxon>
    </lineage>
</organism>
<sequence length="196" mass="22485">MKKVNIPNTEVQELLSGKKYQYLKYVTQILNLANQNAQGTRPKIVGQMSDLIQQFGGSTLAEWEEWYMSQNPAAIESAADRVWAMVQAFQKSIQDIDRDTVRQWVEELVIVKTYAGLKFQEAILKRVAREYILPYRLATPEEESKGIDGFIGDQAVSIKPSTYKTKMGLNEVIDTPIIFYEKKKDRITIEFDLPSL</sequence>
<dbReference type="RefSeq" id="WP_090609225.1">
    <property type="nucleotide sequence ID" value="NZ_FNZR01000014.1"/>
</dbReference>
<keyword evidence="1" id="KW-0378">Hydrolase</keyword>
<dbReference type="GO" id="GO:0009307">
    <property type="term" value="P:DNA restriction-modification system"/>
    <property type="evidence" value="ECO:0007669"/>
    <property type="project" value="InterPro"/>
</dbReference>
<proteinExistence type="predicted"/>
<dbReference type="OrthoDB" id="1708084at2"/>
<dbReference type="Proteomes" id="UP000198916">
    <property type="component" value="Unassembled WGS sequence"/>
</dbReference>
<dbReference type="Pfam" id="PF09568">
    <property type="entry name" value="RE_MjaI"/>
    <property type="match status" value="1"/>
</dbReference>
<dbReference type="GO" id="GO:0003677">
    <property type="term" value="F:DNA binding"/>
    <property type="evidence" value="ECO:0007669"/>
    <property type="project" value="InterPro"/>
</dbReference>
<name>A0A1H7UAZ7_9SPHI</name>
<gene>
    <name evidence="1" type="ORF">SAMN05421740_11456</name>
</gene>
<reference evidence="2" key="1">
    <citation type="submission" date="2016-10" db="EMBL/GenBank/DDBJ databases">
        <authorList>
            <person name="Varghese N."/>
            <person name="Submissions S."/>
        </authorList>
    </citation>
    <scope>NUCLEOTIDE SEQUENCE [LARGE SCALE GENOMIC DNA]</scope>
    <source>
        <strain evidence="2">Jip14</strain>
    </source>
</reference>